<evidence type="ECO:0000256" key="7">
    <source>
        <dbReference type="ARBA" id="ARBA00023237"/>
    </source>
</evidence>
<dbReference type="GO" id="GO:0015562">
    <property type="term" value="F:efflux transmembrane transporter activity"/>
    <property type="evidence" value="ECO:0007669"/>
    <property type="project" value="InterPro"/>
</dbReference>
<keyword evidence="4" id="KW-1134">Transmembrane beta strand</keyword>
<keyword evidence="10" id="KW-1185">Reference proteome</keyword>
<sequence length="492" mass="55043">MSITNEKKEDPVFFARVFFFFVILGLLFNSISVISYFSNSNDYTMKFPRRFVTCLCLSLWMYGNNPLKAQDSAQTPLPAIWSLQDCLNYAMQNNIQLNSLRLSRMSSEQDLLLSKAARLPDLSGSASQTLTGRKTLTASGNMPYEGALSGNYSVNSNVTLYQGGYLNYDIKQKGLLTQVADLNIAQQINDMTIQITQAYLNILLARENIVYVRDLVTTSTAQVQQAQQRYDVGSIALKDLASLQSQLAADRYNLVTAENQHRLSKLTLKQLLQLPSPYDFDIFSPDTLVSSHLVVPLQEAQDTALANRPEIKSAQLGVNISSLDLAKARAGFLPTLSAGGALGSSSLKDPGNNFFKQLDNNFYQQIGLTLSVPIFTRRLNKTNVEKSKLEVDQSQLTLKNTRTNLSQTVEQAYINVQNAQGQYDAAVEQLRYATESYRIATEQLKVGVANMVDFLQQKNLYIQAFQSYIQAKYNAALTIRIYDFYRGVPVKL</sequence>
<dbReference type="STRING" id="634771.SAMN04488128_1021598"/>
<accession>A0A1T4RYZ2</accession>
<keyword evidence="6 8" id="KW-0472">Membrane</keyword>
<evidence type="ECO:0000313" key="9">
    <source>
        <dbReference type="EMBL" id="SKA21137.1"/>
    </source>
</evidence>
<dbReference type="Gene3D" id="1.20.1600.10">
    <property type="entry name" value="Outer membrane efflux proteins (OEP)"/>
    <property type="match status" value="1"/>
</dbReference>
<dbReference type="PANTHER" id="PTHR30026">
    <property type="entry name" value="OUTER MEMBRANE PROTEIN TOLC"/>
    <property type="match status" value="1"/>
</dbReference>
<dbReference type="GO" id="GO:0009279">
    <property type="term" value="C:cell outer membrane"/>
    <property type="evidence" value="ECO:0007669"/>
    <property type="project" value="UniProtKB-SubCell"/>
</dbReference>
<evidence type="ECO:0000256" key="4">
    <source>
        <dbReference type="ARBA" id="ARBA00022452"/>
    </source>
</evidence>
<organism evidence="9 10">
    <name type="scientific">Chitinophaga eiseniae</name>
    <dbReference type="NCBI Taxonomy" id="634771"/>
    <lineage>
        <taxon>Bacteria</taxon>
        <taxon>Pseudomonadati</taxon>
        <taxon>Bacteroidota</taxon>
        <taxon>Chitinophagia</taxon>
        <taxon>Chitinophagales</taxon>
        <taxon>Chitinophagaceae</taxon>
        <taxon>Chitinophaga</taxon>
    </lineage>
</organism>
<evidence type="ECO:0000256" key="6">
    <source>
        <dbReference type="ARBA" id="ARBA00023136"/>
    </source>
</evidence>
<keyword evidence="8" id="KW-1133">Transmembrane helix</keyword>
<dbReference type="GO" id="GO:0015288">
    <property type="term" value="F:porin activity"/>
    <property type="evidence" value="ECO:0007669"/>
    <property type="project" value="TreeGrafter"/>
</dbReference>
<dbReference type="PANTHER" id="PTHR30026:SF20">
    <property type="entry name" value="OUTER MEMBRANE PROTEIN TOLC"/>
    <property type="match status" value="1"/>
</dbReference>
<evidence type="ECO:0000313" key="10">
    <source>
        <dbReference type="Proteomes" id="UP000190367"/>
    </source>
</evidence>
<keyword evidence="5 8" id="KW-0812">Transmembrane</keyword>
<gene>
    <name evidence="9" type="ORF">SAMN04488128_1021598</name>
</gene>
<protein>
    <submittedName>
        <fullName evidence="9">Outer membrane protein</fullName>
    </submittedName>
</protein>
<proteinExistence type="inferred from homology"/>
<evidence type="ECO:0000256" key="5">
    <source>
        <dbReference type="ARBA" id="ARBA00022692"/>
    </source>
</evidence>
<feature type="transmembrane region" description="Helical" evidence="8">
    <location>
        <begin position="12"/>
        <end position="37"/>
    </location>
</feature>
<dbReference type="InterPro" id="IPR003423">
    <property type="entry name" value="OMP_efflux"/>
</dbReference>
<dbReference type="Pfam" id="PF02321">
    <property type="entry name" value="OEP"/>
    <property type="match status" value="2"/>
</dbReference>
<dbReference type="InterPro" id="IPR051906">
    <property type="entry name" value="TolC-like"/>
</dbReference>
<dbReference type="SUPFAM" id="SSF56954">
    <property type="entry name" value="Outer membrane efflux proteins (OEP)"/>
    <property type="match status" value="1"/>
</dbReference>
<keyword evidence="7" id="KW-0998">Cell outer membrane</keyword>
<keyword evidence="3" id="KW-0813">Transport</keyword>
<reference evidence="10" key="1">
    <citation type="submission" date="2017-02" db="EMBL/GenBank/DDBJ databases">
        <authorList>
            <person name="Varghese N."/>
            <person name="Submissions S."/>
        </authorList>
    </citation>
    <scope>NUCLEOTIDE SEQUENCE [LARGE SCALE GENOMIC DNA]</scope>
    <source>
        <strain evidence="10">DSM 22224</strain>
    </source>
</reference>
<evidence type="ECO:0000256" key="8">
    <source>
        <dbReference type="SAM" id="Phobius"/>
    </source>
</evidence>
<name>A0A1T4RYZ2_9BACT</name>
<comment type="similarity">
    <text evidence="2">Belongs to the outer membrane factor (OMF) (TC 1.B.17) family.</text>
</comment>
<dbReference type="EMBL" id="FUWZ01000002">
    <property type="protein sequence ID" value="SKA21137.1"/>
    <property type="molecule type" value="Genomic_DNA"/>
</dbReference>
<evidence type="ECO:0000256" key="1">
    <source>
        <dbReference type="ARBA" id="ARBA00004442"/>
    </source>
</evidence>
<comment type="subcellular location">
    <subcellularLocation>
        <location evidence="1">Cell outer membrane</location>
    </subcellularLocation>
</comment>
<evidence type="ECO:0000256" key="3">
    <source>
        <dbReference type="ARBA" id="ARBA00022448"/>
    </source>
</evidence>
<dbReference type="AlphaFoldDB" id="A0A1T4RYZ2"/>
<dbReference type="Proteomes" id="UP000190367">
    <property type="component" value="Unassembled WGS sequence"/>
</dbReference>
<dbReference type="GO" id="GO:1990281">
    <property type="term" value="C:efflux pump complex"/>
    <property type="evidence" value="ECO:0007669"/>
    <property type="project" value="TreeGrafter"/>
</dbReference>
<evidence type="ECO:0000256" key="2">
    <source>
        <dbReference type="ARBA" id="ARBA00007613"/>
    </source>
</evidence>